<dbReference type="SUPFAM" id="SSF56349">
    <property type="entry name" value="DNA breaking-rejoining enzymes"/>
    <property type="match status" value="1"/>
</dbReference>
<gene>
    <name evidence="3" type="ORF">Pph01_02160</name>
</gene>
<feature type="region of interest" description="Disordered" evidence="2">
    <location>
        <begin position="122"/>
        <end position="150"/>
    </location>
</feature>
<dbReference type="InterPro" id="IPR013762">
    <property type="entry name" value="Integrase-like_cat_sf"/>
</dbReference>
<proteinExistence type="predicted"/>
<dbReference type="RefSeq" id="WP_204070978.1">
    <property type="nucleotide sequence ID" value="NZ_BAABHI010000008.1"/>
</dbReference>
<dbReference type="GO" id="GO:0015074">
    <property type="term" value="P:DNA integration"/>
    <property type="evidence" value="ECO:0007669"/>
    <property type="project" value="InterPro"/>
</dbReference>
<protein>
    <submittedName>
        <fullName evidence="3">Uncharacterized protein</fullName>
    </submittedName>
</protein>
<evidence type="ECO:0000313" key="4">
    <source>
        <dbReference type="Proteomes" id="UP000622547"/>
    </source>
</evidence>
<dbReference type="AlphaFoldDB" id="A0A8J3TY50"/>
<evidence type="ECO:0000313" key="3">
    <source>
        <dbReference type="EMBL" id="GII35213.1"/>
    </source>
</evidence>
<keyword evidence="1" id="KW-0233">DNA recombination</keyword>
<sequence>MPVRHRVVILLGAFVSLRAAEVFGLRVDFMRGIVHPAVQYPAEALKTETSRTPVPNPASLALELSAHVKAGHSGETLLTDDDGAQVGPWKLEWAMRKARGKVQDLPTGFRFHDLLRRVDAGRDRCGDRRSDGTEAEPDRDRAMNVQLIAR</sequence>
<dbReference type="Gene3D" id="1.10.443.10">
    <property type="entry name" value="Intergrase catalytic core"/>
    <property type="match status" value="1"/>
</dbReference>
<feature type="compositionally biased region" description="Basic and acidic residues" evidence="2">
    <location>
        <begin position="122"/>
        <end position="142"/>
    </location>
</feature>
<reference evidence="3 4" key="1">
    <citation type="submission" date="2021-01" db="EMBL/GenBank/DDBJ databases">
        <title>Whole genome shotgun sequence of Planotetraspora phitsanulokensis NBRC 104273.</title>
        <authorList>
            <person name="Komaki H."/>
            <person name="Tamura T."/>
        </authorList>
    </citation>
    <scope>NUCLEOTIDE SEQUENCE [LARGE SCALE GENOMIC DNA]</scope>
    <source>
        <strain evidence="3 4">NBRC 104273</strain>
    </source>
</reference>
<dbReference type="InterPro" id="IPR011010">
    <property type="entry name" value="DNA_brk_join_enz"/>
</dbReference>
<evidence type="ECO:0000256" key="1">
    <source>
        <dbReference type="ARBA" id="ARBA00023172"/>
    </source>
</evidence>
<dbReference type="GO" id="GO:0006310">
    <property type="term" value="P:DNA recombination"/>
    <property type="evidence" value="ECO:0007669"/>
    <property type="project" value="UniProtKB-KW"/>
</dbReference>
<evidence type="ECO:0000256" key="2">
    <source>
        <dbReference type="SAM" id="MobiDB-lite"/>
    </source>
</evidence>
<dbReference type="GO" id="GO:0003677">
    <property type="term" value="F:DNA binding"/>
    <property type="evidence" value="ECO:0007669"/>
    <property type="project" value="InterPro"/>
</dbReference>
<dbReference type="Proteomes" id="UP000622547">
    <property type="component" value="Unassembled WGS sequence"/>
</dbReference>
<name>A0A8J3TY50_9ACTN</name>
<comment type="caution">
    <text evidence="3">The sequence shown here is derived from an EMBL/GenBank/DDBJ whole genome shotgun (WGS) entry which is preliminary data.</text>
</comment>
<organism evidence="3 4">
    <name type="scientific">Planotetraspora phitsanulokensis</name>
    <dbReference type="NCBI Taxonomy" id="575192"/>
    <lineage>
        <taxon>Bacteria</taxon>
        <taxon>Bacillati</taxon>
        <taxon>Actinomycetota</taxon>
        <taxon>Actinomycetes</taxon>
        <taxon>Streptosporangiales</taxon>
        <taxon>Streptosporangiaceae</taxon>
        <taxon>Planotetraspora</taxon>
    </lineage>
</organism>
<dbReference type="EMBL" id="BOOP01000001">
    <property type="protein sequence ID" value="GII35213.1"/>
    <property type="molecule type" value="Genomic_DNA"/>
</dbReference>
<keyword evidence="4" id="KW-1185">Reference proteome</keyword>
<accession>A0A8J3TY50</accession>